<gene>
    <name evidence="2 4" type="ORF">CBG10127</name>
    <name evidence="2" type="ORF">CBG_10127</name>
</gene>
<dbReference type="CDD" id="cd00519">
    <property type="entry name" value="Lipase_3"/>
    <property type="match status" value="1"/>
</dbReference>
<dbReference type="SUPFAM" id="SSF53474">
    <property type="entry name" value="alpha/beta-Hydrolases"/>
    <property type="match status" value="1"/>
</dbReference>
<dbReference type="OMA" id="MWDHIYY"/>
<protein>
    <submittedName>
        <fullName evidence="2">Protein CBG10127</fullName>
    </submittedName>
</protein>
<accession>A8XAG2</accession>
<dbReference type="CTD" id="8583775"/>
<evidence type="ECO:0000259" key="1">
    <source>
        <dbReference type="Pfam" id="PF01764"/>
    </source>
</evidence>
<dbReference type="InterPro" id="IPR029058">
    <property type="entry name" value="AB_hydrolase_fold"/>
</dbReference>
<dbReference type="WormBase" id="CBG10127">
    <property type="protein sequence ID" value="CBP49771"/>
    <property type="gene ID" value="WBGene00031598"/>
</dbReference>
<dbReference type="AlphaFoldDB" id="A8XAG2"/>
<dbReference type="eggNOG" id="KOG4569">
    <property type="taxonomic scope" value="Eukaryota"/>
</dbReference>
<name>A8XAG2_CAEBR</name>
<dbReference type="Pfam" id="PF01764">
    <property type="entry name" value="Lipase_3"/>
    <property type="match status" value="1"/>
</dbReference>
<dbReference type="PANTHER" id="PTHR45908">
    <property type="entry name" value="PROTEIN CBG11750-RELATED"/>
    <property type="match status" value="1"/>
</dbReference>
<organism evidence="2 3">
    <name type="scientific">Caenorhabditis briggsae</name>
    <dbReference type="NCBI Taxonomy" id="6238"/>
    <lineage>
        <taxon>Eukaryota</taxon>
        <taxon>Metazoa</taxon>
        <taxon>Ecdysozoa</taxon>
        <taxon>Nematoda</taxon>
        <taxon>Chromadorea</taxon>
        <taxon>Rhabditida</taxon>
        <taxon>Rhabditina</taxon>
        <taxon>Rhabditomorpha</taxon>
        <taxon>Rhabditoidea</taxon>
        <taxon>Rhabditidae</taxon>
        <taxon>Peloderinae</taxon>
        <taxon>Caenorhabditis</taxon>
    </lineage>
</organism>
<dbReference type="InParanoid" id="A8XAG2"/>
<reference evidence="2 3" key="2">
    <citation type="journal article" date="2011" name="PLoS Genet.">
        <title>Caenorhabditis briggsae recombinant inbred line genotypes reveal inter-strain incompatibility and the evolution of recombination.</title>
        <authorList>
            <person name="Ross J.A."/>
            <person name="Koboldt D.C."/>
            <person name="Staisch J.E."/>
            <person name="Chamberlin H.M."/>
            <person name="Gupta B.P."/>
            <person name="Miller R.D."/>
            <person name="Baird S.E."/>
            <person name="Haag E.S."/>
        </authorList>
    </citation>
    <scope>NUCLEOTIDE SEQUENCE [LARGE SCALE GENOMIC DNA]</scope>
    <source>
        <strain evidence="2 3">AF16</strain>
    </source>
</reference>
<dbReference type="PANTHER" id="PTHR45908:SF2">
    <property type="entry name" value="FUNGAL LIPASE-LIKE DOMAIN-CONTAINING PROTEIN"/>
    <property type="match status" value="1"/>
</dbReference>
<evidence type="ECO:0000313" key="4">
    <source>
        <dbReference type="WormBase" id="CBG10127"/>
    </source>
</evidence>
<dbReference type="KEGG" id="cbr:CBG_10127"/>
<keyword evidence="3" id="KW-1185">Reference proteome</keyword>
<reference evidence="2 3" key="1">
    <citation type="journal article" date="2003" name="PLoS Biol.">
        <title>The genome sequence of Caenorhabditis briggsae: a platform for comparative genomics.</title>
        <authorList>
            <person name="Stein L.D."/>
            <person name="Bao Z."/>
            <person name="Blasiar D."/>
            <person name="Blumenthal T."/>
            <person name="Brent M.R."/>
            <person name="Chen N."/>
            <person name="Chinwalla A."/>
            <person name="Clarke L."/>
            <person name="Clee C."/>
            <person name="Coghlan A."/>
            <person name="Coulson A."/>
            <person name="D'Eustachio P."/>
            <person name="Fitch D.H."/>
            <person name="Fulton L.A."/>
            <person name="Fulton R.E."/>
            <person name="Griffiths-Jones S."/>
            <person name="Harris T.W."/>
            <person name="Hillier L.W."/>
            <person name="Kamath R."/>
            <person name="Kuwabara P.E."/>
            <person name="Mardis E.R."/>
            <person name="Marra M.A."/>
            <person name="Miner T.L."/>
            <person name="Minx P."/>
            <person name="Mullikin J.C."/>
            <person name="Plumb R.W."/>
            <person name="Rogers J."/>
            <person name="Schein J.E."/>
            <person name="Sohrmann M."/>
            <person name="Spieth J."/>
            <person name="Stajich J.E."/>
            <person name="Wei C."/>
            <person name="Willey D."/>
            <person name="Wilson R.K."/>
            <person name="Durbin R."/>
            <person name="Waterston R.H."/>
        </authorList>
    </citation>
    <scope>NUCLEOTIDE SEQUENCE [LARGE SCALE GENOMIC DNA]</scope>
    <source>
        <strain evidence="2 3">AF16</strain>
    </source>
</reference>
<dbReference type="RefSeq" id="XP_045094206.1">
    <property type="nucleotide sequence ID" value="XM_045244291.1"/>
</dbReference>
<dbReference type="GeneID" id="8583775"/>
<dbReference type="GO" id="GO:0006629">
    <property type="term" value="P:lipid metabolic process"/>
    <property type="evidence" value="ECO:0007669"/>
    <property type="project" value="InterPro"/>
</dbReference>
<dbReference type="InterPro" id="IPR002921">
    <property type="entry name" value="Fungal_lipase-type"/>
</dbReference>
<dbReference type="EMBL" id="HE601459">
    <property type="protein sequence ID" value="CAP29630.2"/>
    <property type="molecule type" value="Genomic_DNA"/>
</dbReference>
<proteinExistence type="predicted"/>
<dbReference type="Proteomes" id="UP000008549">
    <property type="component" value="Unassembled WGS sequence"/>
</dbReference>
<dbReference type="HOGENOM" id="CLU_032957_0_0_1"/>
<feature type="domain" description="Fungal lipase-type" evidence="1">
    <location>
        <begin position="62"/>
        <end position="189"/>
    </location>
</feature>
<evidence type="ECO:0000313" key="3">
    <source>
        <dbReference type="Proteomes" id="UP000008549"/>
    </source>
</evidence>
<sequence>MRTQQLTLASASHGDQIQKCFDNQIPTMKFFNIRIVNCSSDASDVTCTGYTAYDISQKVIVISFKGVDGDDQLQQLYDGYDNLGLQSYFGVNGKIFKIIYNWFMLLWNGGIEKDLRSLKYKYPGCDLWINGHSLGGELAWTAASLVATSGLYKPENIKVVTMATPRMFDYDFFPYSYHIIHRNDTIPRSNKIDPHTNSTVMFHPRTQVCWCVESSQCNTTFSSCQTQITVQLNCPALPKYAYDDSFMRTQQLTFASASHGDQIQKFFGNQIPTMKLFKLRAVTCSEGNASMWYNNYMNETDQYEICEQADGNYCSDTVQEGLSMWDHIYYFNVNMPAWGRDGCPKDRSSYAQQ</sequence>
<dbReference type="Gene3D" id="3.40.50.1820">
    <property type="entry name" value="alpha/beta hydrolase"/>
    <property type="match status" value="1"/>
</dbReference>
<evidence type="ECO:0000313" key="2">
    <source>
        <dbReference type="EMBL" id="CAP29630.2"/>
    </source>
</evidence>